<keyword evidence="1" id="KW-1185">Reference proteome</keyword>
<reference evidence="2" key="2">
    <citation type="submission" date="2025-08" db="UniProtKB">
        <authorList>
            <consortium name="RefSeq"/>
        </authorList>
    </citation>
    <scope>IDENTIFICATION</scope>
    <source>
        <tissue evidence="2">Leaf</tissue>
    </source>
</reference>
<reference evidence="1" key="1">
    <citation type="journal article" date="2014" name="Nat. Commun.">
        <title>The tobacco genome sequence and its comparison with those of tomato and potato.</title>
        <authorList>
            <person name="Sierro N."/>
            <person name="Battey J.N."/>
            <person name="Ouadi S."/>
            <person name="Bakaher N."/>
            <person name="Bovet L."/>
            <person name="Willig A."/>
            <person name="Goepfert S."/>
            <person name="Peitsch M.C."/>
            <person name="Ivanov N.V."/>
        </authorList>
    </citation>
    <scope>NUCLEOTIDE SEQUENCE [LARGE SCALE GENOMIC DNA]</scope>
</reference>
<organism evidence="1 2">
    <name type="scientific">Nicotiana tabacum</name>
    <name type="common">Common tobacco</name>
    <dbReference type="NCBI Taxonomy" id="4097"/>
    <lineage>
        <taxon>Eukaryota</taxon>
        <taxon>Viridiplantae</taxon>
        <taxon>Streptophyta</taxon>
        <taxon>Embryophyta</taxon>
        <taxon>Tracheophyta</taxon>
        <taxon>Spermatophyta</taxon>
        <taxon>Magnoliopsida</taxon>
        <taxon>eudicotyledons</taxon>
        <taxon>Gunneridae</taxon>
        <taxon>Pentapetalae</taxon>
        <taxon>asterids</taxon>
        <taxon>lamiids</taxon>
        <taxon>Solanales</taxon>
        <taxon>Solanaceae</taxon>
        <taxon>Nicotianoideae</taxon>
        <taxon>Nicotianeae</taxon>
        <taxon>Nicotiana</taxon>
    </lineage>
</organism>
<gene>
    <name evidence="2" type="primary">LOC142163429</name>
</gene>
<accession>A0AC58RVQ0</accession>
<name>A0AC58RVQ0_TOBAC</name>
<dbReference type="RefSeq" id="XP_075076814.1">
    <property type="nucleotide sequence ID" value="XM_075220713.1"/>
</dbReference>
<dbReference type="Proteomes" id="UP000790787">
    <property type="component" value="Chromosome 8"/>
</dbReference>
<evidence type="ECO:0000313" key="2">
    <source>
        <dbReference type="RefSeq" id="XP_075076814.1"/>
    </source>
</evidence>
<evidence type="ECO:0000313" key="1">
    <source>
        <dbReference type="Proteomes" id="UP000790787"/>
    </source>
</evidence>
<sequence length="135" mass="15160">MMSDPSTRKSDTLCEFYQERGHKIEDCIALRLEVSNLLHQGHLKELLSDKGMNTLARDRECPGPPKPPSPAHTINMIIGGSDDASINIITFTITNKLKRFILHERYDGLEESIVFNESDTDNLTSPHNDALVITL</sequence>
<protein>
    <submittedName>
        <fullName evidence="2">Uncharacterized protein LOC142163429</fullName>
    </submittedName>
</protein>
<proteinExistence type="predicted"/>